<comment type="pathway">
    <text evidence="7">Cell wall biogenesis; peptidoglycan biosynthesis.</text>
</comment>
<dbReference type="GO" id="GO:0008360">
    <property type="term" value="P:regulation of cell shape"/>
    <property type="evidence" value="ECO:0007669"/>
    <property type="project" value="UniProtKB-KW"/>
</dbReference>
<dbReference type="Pfam" id="PF01177">
    <property type="entry name" value="Asp_Glu_race"/>
    <property type="match status" value="1"/>
</dbReference>
<dbReference type="SUPFAM" id="SSF53681">
    <property type="entry name" value="Aspartate/glutamate racemase"/>
    <property type="match status" value="2"/>
</dbReference>
<comment type="caution">
    <text evidence="7">Lacks conserved residue(s) required for the propagation of feature annotation.</text>
</comment>
<keyword evidence="6 7" id="KW-0961">Cell wall biogenesis/degradation</keyword>
<dbReference type="GO" id="GO:0008881">
    <property type="term" value="F:glutamate racemase activity"/>
    <property type="evidence" value="ECO:0007669"/>
    <property type="project" value="UniProtKB-UniRule"/>
</dbReference>
<feature type="binding site" evidence="7">
    <location>
        <begin position="186"/>
        <end position="187"/>
    </location>
    <ligand>
        <name>substrate</name>
    </ligand>
</feature>
<evidence type="ECO:0000256" key="4">
    <source>
        <dbReference type="ARBA" id="ARBA00022984"/>
    </source>
</evidence>
<proteinExistence type="inferred from homology"/>
<organism evidence="8 9">
    <name type="scientific">Thermosporothrix hazakensis</name>
    <dbReference type="NCBI Taxonomy" id="644383"/>
    <lineage>
        <taxon>Bacteria</taxon>
        <taxon>Bacillati</taxon>
        <taxon>Chloroflexota</taxon>
        <taxon>Ktedonobacteria</taxon>
        <taxon>Ktedonobacterales</taxon>
        <taxon>Thermosporotrichaceae</taxon>
        <taxon>Thermosporothrix</taxon>
    </lineage>
</organism>
<keyword evidence="5 7" id="KW-0413">Isomerase</keyword>
<dbReference type="InterPro" id="IPR001920">
    <property type="entry name" value="Asp/Glu_race"/>
</dbReference>
<evidence type="ECO:0000313" key="8">
    <source>
        <dbReference type="EMBL" id="PZW23602.1"/>
    </source>
</evidence>
<sequence length="268" mass="28942">MENQQKAIGLFDSGMGGLSVMREIRAFLPHEDLLFVADSGHVPYGPKSPEYVQQRSLAIARFLLEYDVKAIVIACNTATAAAAALLRSRFQVPIIGMEPAVKPAAAATRSGVVGVLATSGTLSSTRFAALLERFGSGITVVTQPAPGLVERVEAGDLTGPETRRLAEEYTAPLLAAGADTLVLGSTHFPHLRPLLSEMLGPDIQLIDTGAAVARHLRHVLEERQLLRQQTDEGLARFWTSGNPIEAQEIVSRLWLHPVQVEPLPEPYN</sequence>
<accession>A0A326U0B8</accession>
<dbReference type="UniPathway" id="UPA00219"/>
<dbReference type="Proteomes" id="UP000248806">
    <property type="component" value="Unassembled WGS sequence"/>
</dbReference>
<evidence type="ECO:0000256" key="3">
    <source>
        <dbReference type="ARBA" id="ARBA00022960"/>
    </source>
</evidence>
<dbReference type="AlphaFoldDB" id="A0A326U0B8"/>
<keyword evidence="3 7" id="KW-0133">Cell shape</keyword>
<comment type="function">
    <text evidence="7">Provides the (R)-glutamate required for cell wall biosynthesis.</text>
</comment>
<keyword evidence="9" id="KW-1185">Reference proteome</keyword>
<comment type="caution">
    <text evidence="8">The sequence shown here is derived from an EMBL/GenBank/DDBJ whole genome shotgun (WGS) entry which is preliminary data.</text>
</comment>
<evidence type="ECO:0000256" key="5">
    <source>
        <dbReference type="ARBA" id="ARBA00023235"/>
    </source>
</evidence>
<name>A0A326U0B8_THEHA</name>
<dbReference type="RefSeq" id="WP_111325272.1">
    <property type="nucleotide sequence ID" value="NZ_BIFX01000003.1"/>
</dbReference>
<feature type="binding site" evidence="7">
    <location>
        <begin position="76"/>
        <end position="77"/>
    </location>
    <ligand>
        <name>substrate</name>
    </ligand>
</feature>
<gene>
    <name evidence="7" type="primary">murI</name>
    <name evidence="8" type="ORF">EI42_04985</name>
</gene>
<protein>
    <recommendedName>
        <fullName evidence="2 7">Glutamate racemase</fullName>
        <ecNumber evidence="2 7">5.1.1.3</ecNumber>
    </recommendedName>
</protein>
<dbReference type="EMBL" id="QKUF01000025">
    <property type="protein sequence ID" value="PZW23602.1"/>
    <property type="molecule type" value="Genomic_DNA"/>
</dbReference>
<evidence type="ECO:0000256" key="6">
    <source>
        <dbReference type="ARBA" id="ARBA00023316"/>
    </source>
</evidence>
<feature type="active site" description="Proton donor/acceptor" evidence="7">
    <location>
        <position position="75"/>
    </location>
</feature>
<evidence type="ECO:0000256" key="2">
    <source>
        <dbReference type="ARBA" id="ARBA00013090"/>
    </source>
</evidence>
<dbReference type="InterPro" id="IPR018187">
    <property type="entry name" value="Asp/Glu_racemase_AS_1"/>
</dbReference>
<dbReference type="GO" id="GO:0009252">
    <property type="term" value="P:peptidoglycan biosynthetic process"/>
    <property type="evidence" value="ECO:0007669"/>
    <property type="project" value="UniProtKB-UniRule"/>
</dbReference>
<dbReference type="InterPro" id="IPR015942">
    <property type="entry name" value="Asp/Glu/hydantoin_racemase"/>
</dbReference>
<dbReference type="PANTHER" id="PTHR21198">
    <property type="entry name" value="GLUTAMATE RACEMASE"/>
    <property type="match status" value="1"/>
</dbReference>
<comment type="catalytic activity">
    <reaction evidence="1 7">
        <text>L-glutamate = D-glutamate</text>
        <dbReference type="Rhea" id="RHEA:12813"/>
        <dbReference type="ChEBI" id="CHEBI:29985"/>
        <dbReference type="ChEBI" id="CHEBI:29986"/>
        <dbReference type="EC" id="5.1.1.3"/>
    </reaction>
</comment>
<dbReference type="GO" id="GO:0071555">
    <property type="term" value="P:cell wall organization"/>
    <property type="evidence" value="ECO:0007669"/>
    <property type="project" value="UniProtKB-KW"/>
</dbReference>
<dbReference type="OrthoDB" id="9801055at2"/>
<dbReference type="PANTHER" id="PTHR21198:SF2">
    <property type="entry name" value="GLUTAMATE RACEMASE"/>
    <property type="match status" value="1"/>
</dbReference>
<evidence type="ECO:0000256" key="7">
    <source>
        <dbReference type="HAMAP-Rule" id="MF_00258"/>
    </source>
</evidence>
<keyword evidence="4 7" id="KW-0573">Peptidoglycan synthesis</keyword>
<dbReference type="PROSITE" id="PS00923">
    <property type="entry name" value="ASP_GLU_RACEMASE_1"/>
    <property type="match status" value="1"/>
</dbReference>
<dbReference type="NCBIfam" id="TIGR00067">
    <property type="entry name" value="glut_race"/>
    <property type="match status" value="1"/>
</dbReference>
<feature type="binding site" evidence="7">
    <location>
        <begin position="12"/>
        <end position="13"/>
    </location>
    <ligand>
        <name>substrate</name>
    </ligand>
</feature>
<dbReference type="Gene3D" id="3.40.50.1860">
    <property type="match status" value="2"/>
</dbReference>
<feature type="binding site" evidence="7">
    <location>
        <begin position="44"/>
        <end position="45"/>
    </location>
    <ligand>
        <name>substrate</name>
    </ligand>
</feature>
<evidence type="ECO:0000256" key="1">
    <source>
        <dbReference type="ARBA" id="ARBA00001602"/>
    </source>
</evidence>
<comment type="similarity">
    <text evidence="7">Belongs to the aspartate/glutamate racemases family.</text>
</comment>
<dbReference type="HAMAP" id="MF_00258">
    <property type="entry name" value="Glu_racemase"/>
    <property type="match status" value="1"/>
</dbReference>
<dbReference type="EC" id="5.1.1.3" evidence="2 7"/>
<reference evidence="8 9" key="1">
    <citation type="submission" date="2018-06" db="EMBL/GenBank/DDBJ databases">
        <title>Genomic Encyclopedia of Archaeal and Bacterial Type Strains, Phase II (KMG-II): from individual species to whole genera.</title>
        <authorList>
            <person name="Goeker M."/>
        </authorList>
    </citation>
    <scope>NUCLEOTIDE SEQUENCE [LARGE SCALE GENOMIC DNA]</scope>
    <source>
        <strain evidence="8 9">ATCC BAA-1881</strain>
    </source>
</reference>
<evidence type="ECO:0000313" key="9">
    <source>
        <dbReference type="Proteomes" id="UP000248806"/>
    </source>
</evidence>
<dbReference type="InterPro" id="IPR004391">
    <property type="entry name" value="Glu_race"/>
</dbReference>